<feature type="transmembrane region" description="Helical" evidence="7">
    <location>
        <begin position="52"/>
        <end position="74"/>
    </location>
</feature>
<feature type="region of interest" description="Disordered" evidence="6">
    <location>
        <begin position="1"/>
        <end position="21"/>
    </location>
</feature>
<comment type="caution">
    <text evidence="9">The sequence shown here is derived from an EMBL/GenBank/DDBJ whole genome shotgun (WGS) entry which is preliminary data.</text>
</comment>
<dbReference type="InterPro" id="IPR017475">
    <property type="entry name" value="EPS_sugar_tfrase"/>
</dbReference>
<keyword evidence="2 9" id="KW-0808">Transferase</keyword>
<dbReference type="Proteomes" id="UP001642464">
    <property type="component" value="Unassembled WGS sequence"/>
</dbReference>
<dbReference type="Pfam" id="PF13727">
    <property type="entry name" value="CoA_binding_3"/>
    <property type="match status" value="1"/>
</dbReference>
<comment type="subcellular location">
    <subcellularLocation>
        <location evidence="1">Membrane</location>
        <topology evidence="1">Multi-pass membrane protein</topology>
    </subcellularLocation>
</comment>
<protein>
    <recommendedName>
        <fullName evidence="8">Bacterial sugar transferase domain-containing protein</fullName>
    </recommendedName>
</protein>
<evidence type="ECO:0000256" key="2">
    <source>
        <dbReference type="ARBA" id="ARBA00022679"/>
    </source>
</evidence>
<dbReference type="PANTHER" id="PTHR30576">
    <property type="entry name" value="COLANIC BIOSYNTHESIS UDP-GLUCOSE LIPID CARRIER TRANSFERASE"/>
    <property type="match status" value="1"/>
</dbReference>
<dbReference type="PANTHER" id="PTHR30576:SF0">
    <property type="entry name" value="UNDECAPRENYL-PHOSPHATE N-ACETYLGALACTOSAMINYL 1-PHOSPHATE TRANSFERASE-RELATED"/>
    <property type="match status" value="1"/>
</dbReference>
<gene>
    <name evidence="9" type="ORF">SCF082_LOCUS37300</name>
</gene>
<evidence type="ECO:0000256" key="3">
    <source>
        <dbReference type="ARBA" id="ARBA00022692"/>
    </source>
</evidence>
<keyword evidence="3 7" id="KW-0812">Transmembrane</keyword>
<evidence type="ECO:0000256" key="6">
    <source>
        <dbReference type="SAM" id="MobiDB-lite"/>
    </source>
</evidence>
<feature type="domain" description="Bacterial sugar transferase" evidence="8">
    <location>
        <begin position="316"/>
        <end position="504"/>
    </location>
</feature>
<dbReference type="Gene3D" id="3.40.50.720">
    <property type="entry name" value="NAD(P)-binding Rossmann-like Domain"/>
    <property type="match status" value="1"/>
</dbReference>
<evidence type="ECO:0000256" key="7">
    <source>
        <dbReference type="SAM" id="Phobius"/>
    </source>
</evidence>
<dbReference type="GO" id="GO:0016740">
    <property type="term" value="F:transferase activity"/>
    <property type="evidence" value="ECO:0007669"/>
    <property type="project" value="UniProtKB-KW"/>
</dbReference>
<dbReference type="NCBIfam" id="TIGR03025">
    <property type="entry name" value="EPS_sugtrans"/>
    <property type="match status" value="1"/>
</dbReference>
<dbReference type="EMBL" id="CAXAMM010037891">
    <property type="protein sequence ID" value="CAK9077827.1"/>
    <property type="molecule type" value="Genomic_DNA"/>
</dbReference>
<organism evidence="9 10">
    <name type="scientific">Durusdinium trenchii</name>
    <dbReference type="NCBI Taxonomy" id="1381693"/>
    <lineage>
        <taxon>Eukaryota</taxon>
        <taxon>Sar</taxon>
        <taxon>Alveolata</taxon>
        <taxon>Dinophyceae</taxon>
        <taxon>Suessiales</taxon>
        <taxon>Symbiodiniaceae</taxon>
        <taxon>Durusdinium</taxon>
    </lineage>
</organism>
<feature type="compositionally biased region" description="Basic and acidic residues" evidence="6">
    <location>
        <begin position="1"/>
        <end position="16"/>
    </location>
</feature>
<reference evidence="9 10" key="1">
    <citation type="submission" date="2024-02" db="EMBL/GenBank/DDBJ databases">
        <authorList>
            <person name="Chen Y."/>
            <person name="Shah S."/>
            <person name="Dougan E. K."/>
            <person name="Thang M."/>
            <person name="Chan C."/>
        </authorList>
    </citation>
    <scope>NUCLEOTIDE SEQUENCE [LARGE SCALE GENOMIC DNA]</scope>
</reference>
<name>A0ABP0PQH7_9DINO</name>
<evidence type="ECO:0000256" key="4">
    <source>
        <dbReference type="ARBA" id="ARBA00022989"/>
    </source>
</evidence>
<evidence type="ECO:0000313" key="10">
    <source>
        <dbReference type="Proteomes" id="UP001642464"/>
    </source>
</evidence>
<sequence>MAIATHDHRDTREHPAARQRTSRTFARLQAAAGRAFDAVFSDERGIVSRPKLLFATSAADFTILIATGCFAFLTGEAVPASAWTVAAWTALIALAATFELHRNWSYSIHALRHPAEQMQKIVRSTLVIFCIIAGAAYLLDMPPFAPETGALWIVSATGLMIGLRFAAARGIKHLTAAGRLVRRTVIAGGGKDAEELINELERDNVKELAILGVFDDRSDSRSADSISGYPKLGNFSQLPAFCRSAAVDLMIVSVPMRAEERLMQILNKLFTLPVDIRISALNAKLRLASGAYKKLGRVPMLPLLDRPLTDWDRVMKNVEDRVVGAALLVLAAPVMALVALAIRLESKGPILFKQRRYGFNNELIEVYKFRSMFVDKTDATASKLVTRHDPRVTRVGRFIRRTSLDELPQLFNVLKGEMSLVGPRPHATEAKADTDLYQTVVDGYCARHRVKPGVTGWAQINGWRGETDTHEKIQRRVEADLHYIDNWSLSLDLYIIAATPIALLTGKNAY</sequence>
<feature type="transmembrane region" description="Helical" evidence="7">
    <location>
        <begin position="150"/>
        <end position="167"/>
    </location>
</feature>
<feature type="transmembrane region" description="Helical" evidence="7">
    <location>
        <begin position="322"/>
        <end position="342"/>
    </location>
</feature>
<keyword evidence="4 7" id="KW-1133">Transmembrane helix</keyword>
<dbReference type="InterPro" id="IPR017473">
    <property type="entry name" value="Undecaprenyl-P_gluc_Ptfrase"/>
</dbReference>
<keyword evidence="5 7" id="KW-0472">Membrane</keyword>
<keyword evidence="10" id="KW-1185">Reference proteome</keyword>
<feature type="transmembrane region" description="Helical" evidence="7">
    <location>
        <begin position="80"/>
        <end position="100"/>
    </location>
</feature>
<evidence type="ECO:0000259" key="8">
    <source>
        <dbReference type="Pfam" id="PF02397"/>
    </source>
</evidence>
<feature type="transmembrane region" description="Helical" evidence="7">
    <location>
        <begin position="121"/>
        <end position="138"/>
    </location>
</feature>
<evidence type="ECO:0000256" key="5">
    <source>
        <dbReference type="ARBA" id="ARBA00023136"/>
    </source>
</evidence>
<dbReference type="Pfam" id="PF02397">
    <property type="entry name" value="Bac_transf"/>
    <property type="match status" value="1"/>
</dbReference>
<evidence type="ECO:0000313" key="9">
    <source>
        <dbReference type="EMBL" id="CAK9077827.1"/>
    </source>
</evidence>
<accession>A0ABP0PQH7</accession>
<dbReference type="InterPro" id="IPR003362">
    <property type="entry name" value="Bact_transf"/>
</dbReference>
<evidence type="ECO:0000256" key="1">
    <source>
        <dbReference type="ARBA" id="ARBA00004141"/>
    </source>
</evidence>
<dbReference type="NCBIfam" id="TIGR03023">
    <property type="entry name" value="WcaJ_sugtrans"/>
    <property type="match status" value="1"/>
</dbReference>
<proteinExistence type="predicted"/>